<evidence type="ECO:0000313" key="1">
    <source>
        <dbReference type="EMBL" id="GBP05778.1"/>
    </source>
</evidence>
<protein>
    <submittedName>
        <fullName evidence="1">Uncharacterized protein</fullName>
    </submittedName>
</protein>
<accession>A0A4C1SX88</accession>
<dbReference type="EMBL" id="BGZK01000019">
    <property type="protein sequence ID" value="GBP05778.1"/>
    <property type="molecule type" value="Genomic_DNA"/>
</dbReference>
<organism evidence="1 2">
    <name type="scientific">Eumeta variegata</name>
    <name type="common">Bagworm moth</name>
    <name type="synonym">Eumeta japonica</name>
    <dbReference type="NCBI Taxonomy" id="151549"/>
    <lineage>
        <taxon>Eukaryota</taxon>
        <taxon>Metazoa</taxon>
        <taxon>Ecdysozoa</taxon>
        <taxon>Arthropoda</taxon>
        <taxon>Hexapoda</taxon>
        <taxon>Insecta</taxon>
        <taxon>Pterygota</taxon>
        <taxon>Neoptera</taxon>
        <taxon>Endopterygota</taxon>
        <taxon>Lepidoptera</taxon>
        <taxon>Glossata</taxon>
        <taxon>Ditrysia</taxon>
        <taxon>Tineoidea</taxon>
        <taxon>Psychidae</taxon>
        <taxon>Oiketicinae</taxon>
        <taxon>Eumeta</taxon>
    </lineage>
</organism>
<gene>
    <name evidence="1" type="ORF">EVAR_5094_1</name>
</gene>
<dbReference type="AlphaFoldDB" id="A0A4C1SX88"/>
<proteinExistence type="predicted"/>
<dbReference type="Proteomes" id="UP000299102">
    <property type="component" value="Unassembled WGS sequence"/>
</dbReference>
<evidence type="ECO:0000313" key="2">
    <source>
        <dbReference type="Proteomes" id="UP000299102"/>
    </source>
</evidence>
<keyword evidence="2" id="KW-1185">Reference proteome</keyword>
<comment type="caution">
    <text evidence="1">The sequence shown here is derived from an EMBL/GenBank/DDBJ whole genome shotgun (WGS) entry which is preliminary data.</text>
</comment>
<name>A0A4C1SX88_EUMVA</name>
<dbReference type="OrthoDB" id="7510467at2759"/>
<sequence length="122" mass="13844">MVIYPLIARLLVCPMIKKTGQENVGPCSLQGSEAIIPKKCTTDEKNVVVTYCRSHKQVQSRLTCDALGCLRDEILNEKIRRRTRLTDIAHRINNLKWQGHITLTINNRRTIGRGEGKYAKNG</sequence>
<reference evidence="1 2" key="1">
    <citation type="journal article" date="2019" name="Commun. Biol.">
        <title>The bagworm genome reveals a unique fibroin gene that provides high tensile strength.</title>
        <authorList>
            <person name="Kono N."/>
            <person name="Nakamura H."/>
            <person name="Ohtoshi R."/>
            <person name="Tomita M."/>
            <person name="Numata K."/>
            <person name="Arakawa K."/>
        </authorList>
    </citation>
    <scope>NUCLEOTIDE SEQUENCE [LARGE SCALE GENOMIC DNA]</scope>
</reference>